<dbReference type="GO" id="GO:0043335">
    <property type="term" value="P:protein unfolding"/>
    <property type="evidence" value="ECO:0007669"/>
    <property type="project" value="TreeGrafter"/>
</dbReference>
<reference evidence="7 8" key="1">
    <citation type="journal article" date="2015" name="Nature">
        <title>rRNA introns, odd ribosomes, and small enigmatic genomes across a large radiation of phyla.</title>
        <authorList>
            <person name="Brown C.T."/>
            <person name="Hug L.A."/>
            <person name="Thomas B.C."/>
            <person name="Sharon I."/>
            <person name="Castelle C.J."/>
            <person name="Singh A."/>
            <person name="Wilkins M.J."/>
            <person name="Williams K.H."/>
            <person name="Banfield J.F."/>
        </authorList>
    </citation>
    <scope>NUCLEOTIDE SEQUENCE [LARGE SCALE GENOMIC DNA]</scope>
</reference>
<protein>
    <recommendedName>
        <fullName evidence="2">Trigger factor</fullName>
    </recommendedName>
    <alternativeName>
        <fullName evidence="5">PPIase</fullName>
    </alternativeName>
</protein>
<dbReference type="SUPFAM" id="SSF109998">
    <property type="entry name" value="Triger factor/SurA peptide-binding domain-like"/>
    <property type="match status" value="1"/>
</dbReference>
<gene>
    <name evidence="7" type="ORF">UX13_C0022G0017</name>
</gene>
<evidence type="ECO:0000256" key="2">
    <source>
        <dbReference type="ARBA" id="ARBA00016902"/>
    </source>
</evidence>
<dbReference type="InterPro" id="IPR027304">
    <property type="entry name" value="Trigger_fact/SurA_dom_sf"/>
</dbReference>
<evidence type="ECO:0000313" key="7">
    <source>
        <dbReference type="EMBL" id="KKU10046.1"/>
    </source>
</evidence>
<comment type="subcellular location">
    <subcellularLocation>
        <location evidence="1">Cytoplasm</location>
    </subcellularLocation>
</comment>
<dbReference type="InterPro" id="IPR005215">
    <property type="entry name" value="Trig_fac"/>
</dbReference>
<dbReference type="Proteomes" id="UP000034329">
    <property type="component" value="Unassembled WGS sequence"/>
</dbReference>
<dbReference type="PANTHER" id="PTHR30560">
    <property type="entry name" value="TRIGGER FACTOR CHAPERONE AND PEPTIDYL-PROLYL CIS/TRANS ISOMERASE"/>
    <property type="match status" value="1"/>
</dbReference>
<evidence type="ECO:0000256" key="5">
    <source>
        <dbReference type="ARBA" id="ARBA00029986"/>
    </source>
</evidence>
<evidence type="ECO:0000256" key="3">
    <source>
        <dbReference type="ARBA" id="ARBA00023110"/>
    </source>
</evidence>
<comment type="caution">
    <text evidence="7">The sequence shown here is derived from an EMBL/GenBank/DDBJ whole genome shotgun (WGS) entry which is preliminary data.</text>
</comment>
<dbReference type="GO" id="GO:0051083">
    <property type="term" value="P:'de novo' cotranslational protein folding"/>
    <property type="evidence" value="ECO:0007669"/>
    <property type="project" value="TreeGrafter"/>
</dbReference>
<sequence length="281" mass="31428">MADIIKSVVAKEDDGNVQITFTIPFAVVKKAQDETVKEFAKDIEVPGFRKGNAPLDKVAAKIPQNSLIEHSLSHILPSALAAAIKEHSIKIAVYPKYELISADEGKDWQIRAVTCELPEINLGDYKTKIPGEIRAISIKKEPTREEKEQVVIKTLVENVKFQIPKILIEQEVDSRLSNLLSRVEKLGLALESYLQSIGKNPETLRAEYKTQAKEAIALDLILSRVVETENLKVDEKEVNEALKISQASQTPTANEDPENRKRVLESILKKRKALDFLTNLA</sequence>
<organism evidence="7 8">
    <name type="scientific">Candidatus Woesebacteria bacterium GW2011_GWB1_45_5</name>
    <dbReference type="NCBI Taxonomy" id="1618581"/>
    <lineage>
        <taxon>Bacteria</taxon>
        <taxon>Candidatus Woeseibacteriota</taxon>
    </lineage>
</organism>
<evidence type="ECO:0000256" key="1">
    <source>
        <dbReference type="ARBA" id="ARBA00004496"/>
    </source>
</evidence>
<dbReference type="GO" id="GO:0044183">
    <property type="term" value="F:protein folding chaperone"/>
    <property type="evidence" value="ECO:0007669"/>
    <property type="project" value="TreeGrafter"/>
</dbReference>
<dbReference type="AlphaFoldDB" id="A0A0G1MNW7"/>
<evidence type="ECO:0000313" key="8">
    <source>
        <dbReference type="Proteomes" id="UP000034329"/>
    </source>
</evidence>
<dbReference type="InterPro" id="IPR036611">
    <property type="entry name" value="Trigger_fac_ribosome-bd_sf"/>
</dbReference>
<evidence type="ECO:0000256" key="4">
    <source>
        <dbReference type="ARBA" id="ARBA00023235"/>
    </source>
</evidence>
<dbReference type="SUPFAM" id="SSF102735">
    <property type="entry name" value="Trigger factor ribosome-binding domain"/>
    <property type="match status" value="1"/>
</dbReference>
<dbReference type="InterPro" id="IPR008880">
    <property type="entry name" value="Trigger_fac_C"/>
</dbReference>
<accession>A0A0G1MNW7</accession>
<proteinExistence type="predicted"/>
<dbReference type="EMBL" id="LCLA01000022">
    <property type="protein sequence ID" value="KKU10046.1"/>
    <property type="molecule type" value="Genomic_DNA"/>
</dbReference>
<keyword evidence="3" id="KW-0697">Rotamase</keyword>
<feature type="domain" description="Trigger factor C-terminal" evidence="6">
    <location>
        <begin position="137"/>
        <end position="277"/>
    </location>
</feature>
<dbReference type="Pfam" id="PF05698">
    <property type="entry name" value="Trigger_C"/>
    <property type="match status" value="1"/>
</dbReference>
<evidence type="ECO:0000259" key="6">
    <source>
        <dbReference type="Pfam" id="PF05698"/>
    </source>
</evidence>
<keyword evidence="4" id="KW-0413">Isomerase</keyword>
<dbReference type="Gene3D" id="3.30.70.1050">
    <property type="entry name" value="Trigger factor ribosome-binding domain"/>
    <property type="match status" value="1"/>
</dbReference>
<name>A0A0G1MNW7_9BACT</name>
<dbReference type="GO" id="GO:0015031">
    <property type="term" value="P:protein transport"/>
    <property type="evidence" value="ECO:0007669"/>
    <property type="project" value="InterPro"/>
</dbReference>
<dbReference type="InterPro" id="IPR037041">
    <property type="entry name" value="Trigger_fac_C_sf"/>
</dbReference>
<dbReference type="Gene3D" id="1.10.3120.10">
    <property type="entry name" value="Trigger factor, C-terminal domain"/>
    <property type="match status" value="1"/>
</dbReference>
<dbReference type="GO" id="GO:0043022">
    <property type="term" value="F:ribosome binding"/>
    <property type="evidence" value="ECO:0007669"/>
    <property type="project" value="TreeGrafter"/>
</dbReference>
<dbReference type="GO" id="GO:0005737">
    <property type="term" value="C:cytoplasm"/>
    <property type="evidence" value="ECO:0007669"/>
    <property type="project" value="UniProtKB-SubCell"/>
</dbReference>
<dbReference type="PANTHER" id="PTHR30560:SF3">
    <property type="entry name" value="TRIGGER FACTOR-LIKE PROTEIN TIG, CHLOROPLASTIC"/>
    <property type="match status" value="1"/>
</dbReference>
<dbReference type="GO" id="GO:0003755">
    <property type="term" value="F:peptidyl-prolyl cis-trans isomerase activity"/>
    <property type="evidence" value="ECO:0007669"/>
    <property type="project" value="UniProtKB-KW"/>
</dbReference>